<reference evidence="5 6" key="1">
    <citation type="submission" date="2016-10" db="EMBL/GenBank/DDBJ databases">
        <authorList>
            <person name="de Groot N.N."/>
        </authorList>
    </citation>
    <scope>NUCLEOTIDE SEQUENCE [LARGE SCALE GENOMIC DNA]</scope>
    <source>
        <strain evidence="5 6">CGMCC 1.9159</strain>
    </source>
</reference>
<dbReference type="GO" id="GO:0008237">
    <property type="term" value="F:metallopeptidase activity"/>
    <property type="evidence" value="ECO:0007669"/>
    <property type="project" value="UniProtKB-KW"/>
</dbReference>
<evidence type="ECO:0000313" key="6">
    <source>
        <dbReference type="Proteomes" id="UP000199475"/>
    </source>
</evidence>
<accession>A0A1G9H7K0</accession>
<dbReference type="SMART" id="SM01154">
    <property type="entry name" value="DUF1704"/>
    <property type="match status" value="1"/>
</dbReference>
<evidence type="ECO:0000256" key="3">
    <source>
        <dbReference type="ARBA" id="ARBA00022801"/>
    </source>
</evidence>
<dbReference type="InterPro" id="IPR012548">
    <property type="entry name" value="MATCAP"/>
</dbReference>
<protein>
    <recommendedName>
        <fullName evidence="7">DUF1704 domain-containing protein</fullName>
    </recommendedName>
</protein>
<sequence length="397" mass="43482">MTAADVERLSPDDLAVDQQLAGLSGSVRFLLEITPLNADEARHRFLSGEEKEPRFEYRDLSVDPDVAEAALDRIDVGAVEDTTLGHLLRAKHREMKLQLDMLRTRGTDDFRQLSVELYGGVSPGLLERAQDLLSRVEVPAVSQARLDAETFLKLAEKEIEAYREVDPDVGIRAEIRSDVSGVLCEGTALLISEHAKVFRHRAEALLQHEVGTHLVTQVNGSAQPVKTMGTGLARYDETQEGLAVLAEIAVGGLTSFRLRQLAARVVTAHSMLTGATFAEAHAELADAGVPVGTAFSTVMRVYRAGGFMKDAIYLRGLLELLEHVRDGGSLDLFYLGKFSLEDLPLIEDLHKRGLTEPPCVSPRYLADPRAFARIREAAEAEDLTTLVNDPPPTDPTN</sequence>
<name>A0A1G9H7K0_9ACTN</name>
<dbReference type="RefSeq" id="WP_093247950.1">
    <property type="nucleotide sequence ID" value="NZ_FNGP01000001.1"/>
</dbReference>
<gene>
    <name evidence="5" type="ORF">SAMN04488242_0131</name>
</gene>
<evidence type="ECO:0008006" key="7">
    <source>
        <dbReference type="Google" id="ProtNLM"/>
    </source>
</evidence>
<keyword evidence="4" id="KW-0482">Metalloprotease</keyword>
<proteinExistence type="predicted"/>
<dbReference type="EMBL" id="FNGP01000001">
    <property type="protein sequence ID" value="SDL08966.1"/>
    <property type="molecule type" value="Genomic_DNA"/>
</dbReference>
<dbReference type="GO" id="GO:0080164">
    <property type="term" value="P:regulation of nitric oxide metabolic process"/>
    <property type="evidence" value="ECO:0007669"/>
    <property type="project" value="TreeGrafter"/>
</dbReference>
<dbReference type="AlphaFoldDB" id="A0A1G9H7K0"/>
<dbReference type="PANTHER" id="PTHR31817:SF0">
    <property type="entry name" value="CHROMOSOME UNDETERMINED SCAFFOLD_67, WHOLE GENOME SHOTGUN SEQUENCE"/>
    <property type="match status" value="1"/>
</dbReference>
<organism evidence="5 6">
    <name type="scientific">Tessaracoccus oleiagri</name>
    <dbReference type="NCBI Taxonomy" id="686624"/>
    <lineage>
        <taxon>Bacteria</taxon>
        <taxon>Bacillati</taxon>
        <taxon>Actinomycetota</taxon>
        <taxon>Actinomycetes</taxon>
        <taxon>Propionibacteriales</taxon>
        <taxon>Propionibacteriaceae</taxon>
        <taxon>Tessaracoccus</taxon>
    </lineage>
</organism>
<evidence type="ECO:0000256" key="2">
    <source>
        <dbReference type="ARBA" id="ARBA00022670"/>
    </source>
</evidence>
<evidence type="ECO:0000256" key="1">
    <source>
        <dbReference type="ARBA" id="ARBA00001947"/>
    </source>
</evidence>
<dbReference type="OrthoDB" id="9785840at2"/>
<evidence type="ECO:0000256" key="4">
    <source>
        <dbReference type="ARBA" id="ARBA00023049"/>
    </source>
</evidence>
<keyword evidence="3" id="KW-0378">Hydrolase</keyword>
<dbReference type="STRING" id="686624.SAMN04488242_0131"/>
<comment type="cofactor">
    <cofactor evidence="1">
        <name>Zn(2+)</name>
        <dbReference type="ChEBI" id="CHEBI:29105"/>
    </cofactor>
</comment>
<dbReference type="PANTHER" id="PTHR31817">
    <property type="match status" value="1"/>
</dbReference>
<dbReference type="Proteomes" id="UP000199475">
    <property type="component" value="Unassembled WGS sequence"/>
</dbReference>
<keyword evidence="2" id="KW-0645">Protease</keyword>
<dbReference type="GO" id="GO:0006508">
    <property type="term" value="P:proteolysis"/>
    <property type="evidence" value="ECO:0007669"/>
    <property type="project" value="UniProtKB-KW"/>
</dbReference>
<evidence type="ECO:0000313" key="5">
    <source>
        <dbReference type="EMBL" id="SDL08966.1"/>
    </source>
</evidence>
<dbReference type="Pfam" id="PF08014">
    <property type="entry name" value="MATCAP"/>
    <property type="match status" value="1"/>
</dbReference>
<keyword evidence="6" id="KW-1185">Reference proteome</keyword>